<feature type="compositionally biased region" description="Basic and acidic residues" evidence="2">
    <location>
        <begin position="528"/>
        <end position="541"/>
    </location>
</feature>
<comment type="similarity">
    <text evidence="1">Belongs to the SAPAP family.</text>
</comment>
<feature type="compositionally biased region" description="Low complexity" evidence="2">
    <location>
        <begin position="403"/>
        <end position="432"/>
    </location>
</feature>
<organism evidence="3 4">
    <name type="scientific">Polyodon spathula</name>
    <name type="common">North American paddlefish</name>
    <name type="synonym">Squalus spathula</name>
    <dbReference type="NCBI Taxonomy" id="7913"/>
    <lineage>
        <taxon>Eukaryota</taxon>
        <taxon>Metazoa</taxon>
        <taxon>Chordata</taxon>
        <taxon>Craniata</taxon>
        <taxon>Vertebrata</taxon>
        <taxon>Euteleostomi</taxon>
        <taxon>Actinopterygii</taxon>
        <taxon>Chondrostei</taxon>
        <taxon>Acipenseriformes</taxon>
        <taxon>Polyodontidae</taxon>
        <taxon>Polyodon</taxon>
    </lineage>
</organism>
<feature type="region of interest" description="Disordered" evidence="2">
    <location>
        <begin position="813"/>
        <end position="890"/>
    </location>
</feature>
<evidence type="ECO:0000313" key="4">
    <source>
        <dbReference type="Proteomes" id="UP001166093"/>
    </source>
</evidence>
<feature type="region of interest" description="Disordered" evidence="2">
    <location>
        <begin position="63"/>
        <end position="115"/>
    </location>
</feature>
<dbReference type="InterPro" id="IPR005026">
    <property type="entry name" value="SAPAP"/>
</dbReference>
<name>A0ABS2Y8C3_POLSP</name>
<dbReference type="PANTHER" id="PTHR12353">
    <property type="entry name" value="DISKS LARGE-ASSOCIATED PROTEIN DAP SAP90/PSD-95-ASSOCIATED PROTEIN"/>
    <property type="match status" value="1"/>
</dbReference>
<comment type="caution">
    <text evidence="3">The sequence shown here is derived from an EMBL/GenBank/DDBJ whole genome shotgun (WGS) entry which is preliminary data.</text>
</comment>
<dbReference type="Proteomes" id="UP001166093">
    <property type="component" value="Unassembled WGS sequence"/>
</dbReference>
<protein>
    <submittedName>
        <fullName evidence="3">DLGP4 protein</fullName>
    </submittedName>
</protein>
<dbReference type="Pfam" id="PF03359">
    <property type="entry name" value="GKAP"/>
    <property type="match status" value="1"/>
</dbReference>
<feature type="region of interest" description="Disordered" evidence="2">
    <location>
        <begin position="582"/>
        <end position="697"/>
    </location>
</feature>
<feature type="region of interest" description="Disordered" evidence="2">
    <location>
        <begin position="467"/>
        <end position="541"/>
    </location>
</feature>
<feature type="compositionally biased region" description="Polar residues" evidence="2">
    <location>
        <begin position="104"/>
        <end position="115"/>
    </location>
</feature>
<feature type="region of interest" description="Disordered" evidence="2">
    <location>
        <begin position="399"/>
        <end position="443"/>
    </location>
</feature>
<keyword evidence="4" id="KW-1185">Reference proteome</keyword>
<sequence>GSKMNRLPANLLDQFEKQLPIHRDGFSTLQFHRGAASKQRSDSPGRIRYLVNSVQKLFAKSQSLEGSAKGSVNGRFSNSSGSEDPKHNRRSKSKDRAKTESSKQRVSSNISGFWSSDDNLDGDASSYRHPTAPMTLGRCQTDNQGPSKYFMHAYNTISEHTLKTSKSSNDLKFQACPTLPGPGEGGGGGVEDSKHMKRGSWSTLTLSQAQQVCQKGSATIDRTRLKSKSCHQDLACQYLKVRLLNSTLSRDRAGGSSQIPCRRMRSGSYIKAMADEDSEDSEGSPKPSPKTAARRQSYLKATQQSLSEQLPPRKCVSQRAWMLPCTEHYNEQRSIPSSPTIGETRRQGFNKPLLYQCYTVFSEMDSQAVQVLDLPLPTCFRSRSHSYLRAIQAGCSQDDDMTSISSESPPPISTVRTFSTSTSSTCITTYKKTPPPVPPRTTSKPFIAVTVQSSTESAQDIYLDNQDRKSEANSQSGLSNSSDSLNSTRANSLAKGRQATPPVATPREVPPHNNPALTAPRDTQYDTLKTDKGTVTTEEPRAELVPKRKLSSIGIQVDCIQQVQREELPPLTRFQSIGVQVEDSWQQSRSSSMTSKQETDSNMQNLSNCKSSDKGTGTSSQSVECSTQGSGDGEGGGKGKAGPTRQLSNCMGTRSSSSSFSESLDPALDPSSLPPPDPWLETGSSGAPSGPAQPGAPTCRRDGYWFLKLLQAEAERMEGWCQQMNQETKENQLSEEVLGKIRSAVGSAQLLISKKFQQFRGLCEQNMNANANPRPTAQDLAGFWDLLQLSIEDISMKFDELYHLKTNDWQLVESPDRKEGKKQPPPVPKKPSKPKPAASREKGDSSVDKQRQEARKRLMAAKRAASVRQNSATESADSIEIYVPEAQTRL</sequence>
<feature type="compositionally biased region" description="Gly residues" evidence="2">
    <location>
        <begin position="630"/>
        <end position="640"/>
    </location>
</feature>
<dbReference type="PANTHER" id="PTHR12353:SF19">
    <property type="entry name" value="DISKS LARGE-ASSOCIATED PROTEIN 4"/>
    <property type="match status" value="1"/>
</dbReference>
<feature type="compositionally biased region" description="Low complexity" evidence="2">
    <location>
        <begin position="584"/>
        <end position="596"/>
    </location>
</feature>
<feature type="compositionally biased region" description="Polar residues" evidence="2">
    <location>
        <begin position="645"/>
        <end position="654"/>
    </location>
</feature>
<feature type="compositionally biased region" description="Basic and acidic residues" evidence="2">
    <location>
        <begin position="838"/>
        <end position="856"/>
    </location>
</feature>
<feature type="non-terminal residue" evidence="3">
    <location>
        <position position="1"/>
    </location>
</feature>
<feature type="compositionally biased region" description="Polar residues" evidence="2">
    <location>
        <begin position="299"/>
        <end position="308"/>
    </location>
</feature>
<gene>
    <name evidence="3" type="primary">Dlgap4_0</name>
    <name evidence="3" type="ORF">GTO93_0007007</name>
</gene>
<accession>A0ABS2Y8C3</accession>
<feature type="non-terminal residue" evidence="3">
    <location>
        <position position="890"/>
    </location>
</feature>
<evidence type="ECO:0000313" key="3">
    <source>
        <dbReference type="EMBL" id="MBN3282689.1"/>
    </source>
</evidence>
<feature type="compositionally biased region" description="Low complexity" evidence="2">
    <location>
        <begin position="472"/>
        <end position="487"/>
    </location>
</feature>
<feature type="compositionally biased region" description="Polar residues" evidence="2">
    <location>
        <begin position="867"/>
        <end position="876"/>
    </location>
</feature>
<feature type="compositionally biased region" description="Low complexity" evidence="2">
    <location>
        <begin position="655"/>
        <end position="671"/>
    </location>
</feature>
<dbReference type="EMBL" id="JAAWVQ010119815">
    <property type="protein sequence ID" value="MBN3282689.1"/>
    <property type="molecule type" value="Genomic_DNA"/>
</dbReference>
<feature type="region of interest" description="Disordered" evidence="2">
    <location>
        <begin position="274"/>
        <end position="311"/>
    </location>
</feature>
<evidence type="ECO:0000256" key="2">
    <source>
        <dbReference type="SAM" id="MobiDB-lite"/>
    </source>
</evidence>
<proteinExistence type="inferred from homology"/>
<reference evidence="3" key="1">
    <citation type="journal article" date="2021" name="Cell">
        <title>Tracing the genetic footprints of vertebrate landing in non-teleost ray-finned fishes.</title>
        <authorList>
            <person name="Bi X."/>
            <person name="Wang K."/>
            <person name="Yang L."/>
            <person name="Pan H."/>
            <person name="Jiang H."/>
            <person name="Wei Q."/>
            <person name="Fang M."/>
            <person name="Yu H."/>
            <person name="Zhu C."/>
            <person name="Cai Y."/>
            <person name="He Y."/>
            <person name="Gan X."/>
            <person name="Zeng H."/>
            <person name="Yu D."/>
            <person name="Zhu Y."/>
            <person name="Jiang H."/>
            <person name="Qiu Q."/>
            <person name="Yang H."/>
            <person name="Zhang Y.E."/>
            <person name="Wang W."/>
            <person name="Zhu M."/>
            <person name="He S."/>
            <person name="Zhang G."/>
        </authorList>
    </citation>
    <scope>NUCLEOTIDE SEQUENCE</scope>
    <source>
        <strain evidence="3">Pddl_001</strain>
    </source>
</reference>
<feature type="compositionally biased region" description="Basic and acidic residues" evidence="2">
    <location>
        <begin position="94"/>
        <end position="103"/>
    </location>
</feature>
<evidence type="ECO:0000256" key="1">
    <source>
        <dbReference type="ARBA" id="ARBA00008839"/>
    </source>
</evidence>
<feature type="compositionally biased region" description="Polar residues" evidence="2">
    <location>
        <begin position="600"/>
        <end position="628"/>
    </location>
</feature>
<feature type="compositionally biased region" description="Low complexity" evidence="2">
    <location>
        <begin position="683"/>
        <end position="697"/>
    </location>
</feature>